<feature type="transmembrane region" description="Helical" evidence="10">
    <location>
        <begin position="214"/>
        <end position="240"/>
    </location>
</feature>
<evidence type="ECO:0000256" key="2">
    <source>
        <dbReference type="ARBA" id="ARBA00022448"/>
    </source>
</evidence>
<feature type="transmembrane region" description="Helical" evidence="10">
    <location>
        <begin position="368"/>
        <end position="390"/>
    </location>
</feature>
<reference evidence="12" key="1">
    <citation type="journal article" date="2011" name="MBio">
        <title>Novel metabolic attributes of the genus Cyanothece, comprising a group of unicellular nitrogen-fixing Cyanobacteria.</title>
        <authorList>
            <person name="Bandyopadhyay A."/>
            <person name="Elvitigala T."/>
            <person name="Welsh E."/>
            <person name="Stockel J."/>
            <person name="Liberton M."/>
            <person name="Min H."/>
            <person name="Sherman L.A."/>
            <person name="Pakrasi H.B."/>
        </authorList>
    </citation>
    <scope>NUCLEOTIDE SEQUENCE [LARGE SCALE GENOMIC DNA]</scope>
    <source>
        <strain evidence="12">PCC 7822</strain>
    </source>
</reference>
<evidence type="ECO:0000256" key="1">
    <source>
        <dbReference type="ARBA" id="ARBA00004141"/>
    </source>
</evidence>
<keyword evidence="9" id="KW-0407">Ion channel</keyword>
<dbReference type="InterPro" id="IPR014743">
    <property type="entry name" value="Cl-channel_core"/>
</dbReference>
<dbReference type="eggNOG" id="COG0038">
    <property type="taxonomic scope" value="Bacteria"/>
</dbReference>
<proteinExistence type="predicted"/>
<evidence type="ECO:0000256" key="4">
    <source>
        <dbReference type="ARBA" id="ARBA00022989"/>
    </source>
</evidence>
<accession>E0U7M6</accession>
<dbReference type="STRING" id="497965.Cyan7822_2879"/>
<keyword evidence="8" id="KW-0868">Chloride</keyword>
<feature type="transmembrane region" description="Helical" evidence="10">
    <location>
        <begin position="410"/>
        <end position="431"/>
    </location>
</feature>
<dbReference type="Gene3D" id="1.10.3080.10">
    <property type="entry name" value="Clc chloride channel"/>
    <property type="match status" value="1"/>
</dbReference>
<evidence type="ECO:0000256" key="3">
    <source>
        <dbReference type="ARBA" id="ARBA00022692"/>
    </source>
</evidence>
<dbReference type="RefSeq" id="WP_013322943.1">
    <property type="nucleotide sequence ID" value="NC_014501.1"/>
</dbReference>
<dbReference type="InterPro" id="IPR050368">
    <property type="entry name" value="ClC-type_chloride_channel"/>
</dbReference>
<keyword evidence="7" id="KW-0869">Chloride channel</keyword>
<keyword evidence="4 10" id="KW-1133">Transmembrane helix</keyword>
<name>E0U7M6_GLOV7</name>
<keyword evidence="12" id="KW-1185">Reference proteome</keyword>
<dbReference type="GO" id="GO:0005254">
    <property type="term" value="F:chloride channel activity"/>
    <property type="evidence" value="ECO:0007669"/>
    <property type="project" value="UniProtKB-KW"/>
</dbReference>
<feature type="transmembrane region" description="Helical" evidence="10">
    <location>
        <begin position="131"/>
        <end position="155"/>
    </location>
</feature>
<sequence>MANGKLLPLLTGVGTWALGGSLGGLVGSLTAVMLTQGIKQVLDFVSGLGSLWMLLLPLLGVTLAVLVLYVLGKGAPVQTLAPLRDENLDHRPKLSWYTFPHDVARADLTGDVVNTAGAEERFPWKRAPLRALAILSSVGLGAAMGTESPAAHIGVATGVWLGSRNPALGWLVRPAAIGGGAAAVSALMGIPLVGSFFMFELSRRRKIPLTPERAAAMLAGGLMGWGVNFVFNLSLIRLVVPRVPPDDLWDAVAAALFIGALAGVITSLSGEAIYWARGLQTRPAVRLLFGGTAMLVLASVIAGIASPAAAFGPGGAAIVWAETVDPTPYHLLAVSLLRAASTTATVVAGGCGGVFVPFLAIGDLGGRVFAAPFGVPSDLAGAAGAAAGIAGGYRLPLTAMAMVLGVGGPAGATLTCLATVGVATLSGLIAARTADQLSNSLRAAIGKNPSSED</sequence>
<dbReference type="PANTHER" id="PTHR43427:SF6">
    <property type="entry name" value="CHLORIDE CHANNEL PROTEIN CLC-E"/>
    <property type="match status" value="1"/>
</dbReference>
<dbReference type="SUPFAM" id="SSF81340">
    <property type="entry name" value="Clc chloride channel"/>
    <property type="match status" value="1"/>
</dbReference>
<organism evidence="11 12">
    <name type="scientific">Gloeothece verrucosa (strain PCC 7822)</name>
    <name type="common">Cyanothece sp. (strain PCC 7822)</name>
    <dbReference type="NCBI Taxonomy" id="497965"/>
    <lineage>
        <taxon>Bacteria</taxon>
        <taxon>Bacillati</taxon>
        <taxon>Cyanobacteriota</taxon>
        <taxon>Cyanophyceae</taxon>
        <taxon>Oscillatoriophycideae</taxon>
        <taxon>Chroococcales</taxon>
        <taxon>Aphanothecaceae</taxon>
        <taxon>Gloeothece</taxon>
        <taxon>Gloeothece verrucosa</taxon>
    </lineage>
</organism>
<gene>
    <name evidence="11" type="ordered locus">Cyan7822_2879</name>
</gene>
<dbReference type="InterPro" id="IPR001807">
    <property type="entry name" value="ClC"/>
</dbReference>
<dbReference type="AlphaFoldDB" id="E0U7M6"/>
<keyword evidence="3 10" id="KW-0812">Transmembrane</keyword>
<evidence type="ECO:0000256" key="9">
    <source>
        <dbReference type="ARBA" id="ARBA00023303"/>
    </source>
</evidence>
<evidence type="ECO:0000256" key="10">
    <source>
        <dbReference type="SAM" id="Phobius"/>
    </source>
</evidence>
<evidence type="ECO:0000256" key="5">
    <source>
        <dbReference type="ARBA" id="ARBA00023065"/>
    </source>
</evidence>
<keyword evidence="6 10" id="KW-0472">Membrane</keyword>
<keyword evidence="5" id="KW-0406">Ion transport</keyword>
<feature type="transmembrane region" description="Helical" evidence="10">
    <location>
        <begin position="175"/>
        <end position="202"/>
    </location>
</feature>
<dbReference type="KEGG" id="cyj:Cyan7822_2879"/>
<dbReference type="EMBL" id="CP002198">
    <property type="protein sequence ID" value="ADN14838.1"/>
    <property type="molecule type" value="Genomic_DNA"/>
</dbReference>
<feature type="transmembrane region" description="Helical" evidence="10">
    <location>
        <begin position="287"/>
        <end position="311"/>
    </location>
</feature>
<evidence type="ECO:0000256" key="7">
    <source>
        <dbReference type="ARBA" id="ARBA00023173"/>
    </source>
</evidence>
<evidence type="ECO:0000313" key="12">
    <source>
        <dbReference type="Proteomes" id="UP000008206"/>
    </source>
</evidence>
<evidence type="ECO:0000313" key="11">
    <source>
        <dbReference type="EMBL" id="ADN14838.1"/>
    </source>
</evidence>
<dbReference type="GO" id="GO:0034707">
    <property type="term" value="C:chloride channel complex"/>
    <property type="evidence" value="ECO:0007669"/>
    <property type="project" value="UniProtKB-KW"/>
</dbReference>
<dbReference type="OrthoDB" id="428437at2"/>
<protein>
    <submittedName>
        <fullName evidence="11">Cl-channel voltage-gated family protein</fullName>
    </submittedName>
</protein>
<keyword evidence="2" id="KW-0813">Transport</keyword>
<feature type="transmembrane region" description="Helical" evidence="10">
    <location>
        <begin position="252"/>
        <end position="275"/>
    </location>
</feature>
<dbReference type="Pfam" id="PF00654">
    <property type="entry name" value="Voltage_CLC"/>
    <property type="match status" value="1"/>
</dbReference>
<dbReference type="PANTHER" id="PTHR43427">
    <property type="entry name" value="CHLORIDE CHANNEL PROTEIN CLC-E"/>
    <property type="match status" value="1"/>
</dbReference>
<comment type="subcellular location">
    <subcellularLocation>
        <location evidence="1">Membrane</location>
        <topology evidence="1">Multi-pass membrane protein</topology>
    </subcellularLocation>
</comment>
<feature type="transmembrane region" description="Helical" evidence="10">
    <location>
        <begin position="47"/>
        <end position="71"/>
    </location>
</feature>
<evidence type="ECO:0000256" key="8">
    <source>
        <dbReference type="ARBA" id="ARBA00023214"/>
    </source>
</evidence>
<dbReference type="Proteomes" id="UP000008206">
    <property type="component" value="Chromosome"/>
</dbReference>
<dbReference type="HOGENOM" id="CLU_612253_0_0_3"/>
<feature type="transmembrane region" description="Helical" evidence="10">
    <location>
        <begin position="331"/>
        <end position="361"/>
    </location>
</feature>
<evidence type="ECO:0000256" key="6">
    <source>
        <dbReference type="ARBA" id="ARBA00023136"/>
    </source>
</evidence>